<sequence length="287" mass="31725">MSSSTCLPCRALCQFWQSSIGKKLVVALTGAFLVLFLAGHLVGNMLIYQGSEAFNHYAHFLHTMLHGWGIWLFRLTMLAALGLHIVATVQLVKANRAARPSRYQADDTMVASKSSRIMIYSGLTILVFFVFHILHYTVRVTGDLKVLAEFGQNWAMTVKGFQNPIVVIFYVLAMGLLCSHLSHGVASIFQTLGLRSRKTEGLISLLSKGYAIVLFVGFSSIPVACLFGFGKKEMNTTTELVDTLQKKGYCELPELLEGRNLTEYAREIELAPSIKKKSGCSSCPDCK</sequence>
<keyword evidence="1" id="KW-0472">Membrane</keyword>
<protein>
    <submittedName>
        <fullName evidence="2">Succinate dehydrogenase cytochrome b subunit</fullName>
    </submittedName>
</protein>
<dbReference type="InterPro" id="IPR034804">
    <property type="entry name" value="SQR/QFR_C/D"/>
</dbReference>
<keyword evidence="1" id="KW-1133">Transmembrane helix</keyword>
<dbReference type="RefSeq" id="WP_178930830.1">
    <property type="nucleotide sequence ID" value="NZ_JACBAZ010000001.1"/>
</dbReference>
<feature type="transmembrane region" description="Helical" evidence="1">
    <location>
        <begin position="210"/>
        <end position="230"/>
    </location>
</feature>
<dbReference type="Proteomes" id="UP000557872">
    <property type="component" value="Unassembled WGS sequence"/>
</dbReference>
<feature type="transmembrane region" description="Helical" evidence="1">
    <location>
        <begin position="68"/>
        <end position="92"/>
    </location>
</feature>
<feature type="transmembrane region" description="Helical" evidence="1">
    <location>
        <begin position="24"/>
        <end position="48"/>
    </location>
</feature>
<reference evidence="2 3" key="1">
    <citation type="submission" date="2020-07" db="EMBL/GenBank/DDBJ databases">
        <title>Roseicoccus Jingziensis gen. nov., sp. nov., isolated from coastal seawater.</title>
        <authorList>
            <person name="Feng X."/>
        </authorList>
    </citation>
    <scope>NUCLEOTIDE SEQUENCE [LARGE SCALE GENOMIC DNA]</scope>
    <source>
        <strain evidence="2 3">N1E253</strain>
    </source>
</reference>
<dbReference type="Gene3D" id="1.20.1300.10">
    <property type="entry name" value="Fumarate reductase/succinate dehydrogenase, transmembrane subunit"/>
    <property type="match status" value="1"/>
</dbReference>
<evidence type="ECO:0000313" key="3">
    <source>
        <dbReference type="Proteomes" id="UP000557872"/>
    </source>
</evidence>
<feature type="transmembrane region" description="Helical" evidence="1">
    <location>
        <begin position="165"/>
        <end position="189"/>
    </location>
</feature>
<dbReference type="CDD" id="cd03498">
    <property type="entry name" value="SQR_TypeB_2_TM"/>
    <property type="match status" value="1"/>
</dbReference>
<dbReference type="InterPro" id="IPR011138">
    <property type="entry name" value="Cytochrome_b-558"/>
</dbReference>
<feature type="transmembrane region" description="Helical" evidence="1">
    <location>
        <begin position="117"/>
        <end position="138"/>
    </location>
</feature>
<evidence type="ECO:0000256" key="1">
    <source>
        <dbReference type="SAM" id="Phobius"/>
    </source>
</evidence>
<dbReference type="NCBIfam" id="TIGR02046">
    <property type="entry name" value="sdhC_b558_fam"/>
    <property type="match status" value="1"/>
</dbReference>
<evidence type="ECO:0000313" key="2">
    <source>
        <dbReference type="EMBL" id="NWK54293.1"/>
    </source>
</evidence>
<organism evidence="2 3">
    <name type="scientific">Oceaniferula marina</name>
    <dbReference type="NCBI Taxonomy" id="2748318"/>
    <lineage>
        <taxon>Bacteria</taxon>
        <taxon>Pseudomonadati</taxon>
        <taxon>Verrucomicrobiota</taxon>
        <taxon>Verrucomicrobiia</taxon>
        <taxon>Verrucomicrobiales</taxon>
        <taxon>Verrucomicrobiaceae</taxon>
        <taxon>Oceaniferula</taxon>
    </lineage>
</organism>
<dbReference type="AlphaFoldDB" id="A0A851G9L2"/>
<comment type="caution">
    <text evidence="2">The sequence shown here is derived from an EMBL/GenBank/DDBJ whole genome shotgun (WGS) entry which is preliminary data.</text>
</comment>
<dbReference type="EMBL" id="JACBAZ010000001">
    <property type="protein sequence ID" value="NWK54293.1"/>
    <property type="molecule type" value="Genomic_DNA"/>
</dbReference>
<name>A0A851G9L2_9BACT</name>
<dbReference type="SUPFAM" id="SSF81343">
    <property type="entry name" value="Fumarate reductase respiratory complex transmembrane subunits"/>
    <property type="match status" value="1"/>
</dbReference>
<keyword evidence="3" id="KW-1185">Reference proteome</keyword>
<accession>A0A851G9L2</accession>
<proteinExistence type="predicted"/>
<gene>
    <name evidence="2" type="ORF">HW115_01625</name>
</gene>
<dbReference type="GO" id="GO:0016020">
    <property type="term" value="C:membrane"/>
    <property type="evidence" value="ECO:0007669"/>
    <property type="project" value="InterPro"/>
</dbReference>
<keyword evidence="1" id="KW-0812">Transmembrane</keyword>